<dbReference type="AlphaFoldDB" id="A0A4Q7DVJ7"/>
<dbReference type="InterPro" id="IPR001357">
    <property type="entry name" value="BRCT_dom"/>
</dbReference>
<dbReference type="GO" id="GO:0003887">
    <property type="term" value="F:DNA-directed DNA polymerase activity"/>
    <property type="evidence" value="ECO:0007669"/>
    <property type="project" value="UniProtKB-KW"/>
</dbReference>
<dbReference type="InterPro" id="IPR036397">
    <property type="entry name" value="RNaseH_sf"/>
</dbReference>
<evidence type="ECO:0000259" key="8">
    <source>
        <dbReference type="PROSITE" id="PS50172"/>
    </source>
</evidence>
<dbReference type="PANTHER" id="PTHR30231">
    <property type="entry name" value="DNA POLYMERASE III SUBUNIT EPSILON"/>
    <property type="match status" value="1"/>
</dbReference>
<evidence type="ECO:0000313" key="9">
    <source>
        <dbReference type="EMBL" id="RZM16514.1"/>
    </source>
</evidence>
<keyword evidence="1" id="KW-0808">Transferase</keyword>
<dbReference type="InterPro" id="IPR012337">
    <property type="entry name" value="RNaseH-like_sf"/>
</dbReference>
<sequence length="261" mass="28864">MDPKLHDYTVFDLETTGKKIIQIGALKVRDDQTVAKFSTYVNPLEKINDYVSHLTGISNYQTDAAPLIDEVMPDFLDFVGDDTLVGHNILSFDCNVLADNGYPVANPKLDTLLLANSYKKRGLFADPIPNVRLSTLKDYYGININSHIAISDCITNNIVYQKLRDGDLAKATEIIDFTPKQVDSRLAGQRFVITGQFRLATRYELTSLIQSHGGKVTGSVSGVTDYLLKGELDHVTGKCKKAAEKGTAVIGYEDLMLLLQK</sequence>
<evidence type="ECO:0000256" key="2">
    <source>
        <dbReference type="ARBA" id="ARBA00022695"/>
    </source>
</evidence>
<evidence type="ECO:0000256" key="3">
    <source>
        <dbReference type="ARBA" id="ARBA00022705"/>
    </source>
</evidence>
<keyword evidence="3" id="KW-0235">DNA replication</keyword>
<dbReference type="GO" id="GO:0045004">
    <property type="term" value="P:DNA replication proofreading"/>
    <property type="evidence" value="ECO:0007669"/>
    <property type="project" value="TreeGrafter"/>
</dbReference>
<dbReference type="InterPro" id="IPR013520">
    <property type="entry name" value="Ribonucl_H"/>
</dbReference>
<evidence type="ECO:0000256" key="5">
    <source>
        <dbReference type="ARBA" id="ARBA00022839"/>
    </source>
</evidence>
<dbReference type="PROSITE" id="PS50172">
    <property type="entry name" value="BRCT"/>
    <property type="match status" value="1"/>
</dbReference>
<dbReference type="SUPFAM" id="SSF52113">
    <property type="entry name" value="BRCT domain"/>
    <property type="match status" value="1"/>
</dbReference>
<dbReference type="GO" id="GO:0005829">
    <property type="term" value="C:cytosol"/>
    <property type="evidence" value="ECO:0007669"/>
    <property type="project" value="TreeGrafter"/>
</dbReference>
<keyword evidence="5 9" id="KW-0378">Hydrolase</keyword>
<proteinExistence type="predicted"/>
<keyword evidence="6" id="KW-0239">DNA-directed DNA polymerase</keyword>
<keyword evidence="4" id="KW-0540">Nuclease</keyword>
<dbReference type="GO" id="GO:0008408">
    <property type="term" value="F:3'-5' exonuclease activity"/>
    <property type="evidence" value="ECO:0007669"/>
    <property type="project" value="TreeGrafter"/>
</dbReference>
<accession>A0A4Q7DVJ7</accession>
<dbReference type="EMBL" id="SETJ01000040">
    <property type="protein sequence ID" value="RZM16514.1"/>
    <property type="molecule type" value="Genomic_DNA"/>
</dbReference>
<keyword evidence="5 9" id="KW-0269">Exonuclease</keyword>
<evidence type="ECO:0000256" key="7">
    <source>
        <dbReference type="ARBA" id="ARBA00070925"/>
    </source>
</evidence>
<dbReference type="Pfam" id="PF00533">
    <property type="entry name" value="BRCT"/>
    <property type="match status" value="1"/>
</dbReference>
<dbReference type="PANTHER" id="PTHR30231:SF41">
    <property type="entry name" value="DNA POLYMERASE III SUBUNIT EPSILON"/>
    <property type="match status" value="1"/>
</dbReference>
<dbReference type="GO" id="GO:0003676">
    <property type="term" value="F:nucleic acid binding"/>
    <property type="evidence" value="ECO:0007669"/>
    <property type="project" value="InterPro"/>
</dbReference>
<dbReference type="SMART" id="SM00479">
    <property type="entry name" value="EXOIII"/>
    <property type="match status" value="1"/>
</dbReference>
<protein>
    <recommendedName>
        <fullName evidence="7">DNA polymerase III polC-type</fullName>
    </recommendedName>
</protein>
<dbReference type="RefSeq" id="WP_130137479.1">
    <property type="nucleotide sequence ID" value="NZ_SETJ01000040.1"/>
</dbReference>
<name>A0A4Q7DVJ7_9LACO</name>
<dbReference type="FunFam" id="3.30.420.10:FF:000045">
    <property type="entry name" value="3'-5' exonuclease DinG"/>
    <property type="match status" value="1"/>
</dbReference>
<comment type="caution">
    <text evidence="9">The sequence shown here is derived from an EMBL/GenBank/DDBJ whole genome shotgun (WGS) entry which is preliminary data.</text>
</comment>
<keyword evidence="2" id="KW-0548">Nucleotidyltransferase</keyword>
<reference evidence="9 10" key="1">
    <citation type="submission" date="2019-01" db="EMBL/GenBank/DDBJ databases">
        <title>Colonization of the human gut by bovine bacteria present in Parmesan cheese.</title>
        <authorList>
            <person name="Lugli G.A."/>
            <person name="Milani C."/>
        </authorList>
    </citation>
    <scope>NUCLEOTIDE SEQUENCE [LARGE SCALE GENOMIC DNA]</scope>
    <source>
        <strain evidence="9 10">LDELB18P1</strain>
    </source>
</reference>
<dbReference type="Gene3D" id="3.30.420.10">
    <property type="entry name" value="Ribonuclease H-like superfamily/Ribonuclease H"/>
    <property type="match status" value="1"/>
</dbReference>
<dbReference type="Proteomes" id="UP000292818">
    <property type="component" value="Unassembled WGS sequence"/>
</dbReference>
<dbReference type="InterPro" id="IPR036420">
    <property type="entry name" value="BRCT_dom_sf"/>
</dbReference>
<organism evidence="9 10">
    <name type="scientific">Lactobacillus delbrueckii</name>
    <dbReference type="NCBI Taxonomy" id="1584"/>
    <lineage>
        <taxon>Bacteria</taxon>
        <taxon>Bacillati</taxon>
        <taxon>Bacillota</taxon>
        <taxon>Bacilli</taxon>
        <taxon>Lactobacillales</taxon>
        <taxon>Lactobacillaceae</taxon>
        <taxon>Lactobacillus</taxon>
    </lineage>
</organism>
<evidence type="ECO:0000256" key="1">
    <source>
        <dbReference type="ARBA" id="ARBA00022679"/>
    </source>
</evidence>
<dbReference type="Pfam" id="PF00929">
    <property type="entry name" value="RNase_T"/>
    <property type="match status" value="1"/>
</dbReference>
<evidence type="ECO:0000256" key="4">
    <source>
        <dbReference type="ARBA" id="ARBA00022722"/>
    </source>
</evidence>
<dbReference type="CDD" id="cd06127">
    <property type="entry name" value="DEDDh"/>
    <property type="match status" value="1"/>
</dbReference>
<dbReference type="SUPFAM" id="SSF53098">
    <property type="entry name" value="Ribonuclease H-like"/>
    <property type="match status" value="1"/>
</dbReference>
<feature type="domain" description="BRCT" evidence="8">
    <location>
        <begin position="181"/>
        <end position="261"/>
    </location>
</feature>
<evidence type="ECO:0000313" key="10">
    <source>
        <dbReference type="Proteomes" id="UP000292818"/>
    </source>
</evidence>
<dbReference type="Gene3D" id="3.40.50.10190">
    <property type="entry name" value="BRCT domain"/>
    <property type="match status" value="1"/>
</dbReference>
<gene>
    <name evidence="9" type="ORF">LDELB18P1_0989</name>
</gene>
<evidence type="ECO:0000256" key="6">
    <source>
        <dbReference type="ARBA" id="ARBA00022932"/>
    </source>
</evidence>